<proteinExistence type="predicted"/>
<dbReference type="Proteomes" id="UP000226191">
    <property type="component" value="Unassembled WGS sequence"/>
</dbReference>
<dbReference type="Gene3D" id="2.102.10.10">
    <property type="entry name" value="Rieske [2Fe-2S] iron-sulphur domain"/>
    <property type="match status" value="1"/>
</dbReference>
<evidence type="ECO:0000256" key="4">
    <source>
        <dbReference type="ARBA" id="ARBA00023014"/>
    </source>
</evidence>
<dbReference type="InterPro" id="IPR036922">
    <property type="entry name" value="Rieske_2Fe-2S_sf"/>
</dbReference>
<name>A0A2B7J218_CUTAC</name>
<dbReference type="GO" id="GO:0046872">
    <property type="term" value="F:metal ion binding"/>
    <property type="evidence" value="ECO:0007669"/>
    <property type="project" value="UniProtKB-KW"/>
</dbReference>
<evidence type="ECO:0000256" key="2">
    <source>
        <dbReference type="ARBA" id="ARBA00022723"/>
    </source>
</evidence>
<dbReference type="AlphaFoldDB" id="A0A2B7J218"/>
<protein>
    <submittedName>
        <fullName evidence="9">Rieske (2Fe-2S) protein</fullName>
    </submittedName>
</protein>
<dbReference type="OMA" id="TIDCACH"/>
<dbReference type="Proteomes" id="UP000256621">
    <property type="component" value="Chromosome"/>
</dbReference>
<dbReference type="EMBL" id="MVCE01000001">
    <property type="protein sequence ID" value="PGF36310.1"/>
    <property type="molecule type" value="Genomic_DNA"/>
</dbReference>
<keyword evidence="5" id="KW-1015">Disulfide bond</keyword>
<evidence type="ECO:0000313" key="8">
    <source>
        <dbReference type="EMBL" id="AXM06329.1"/>
    </source>
</evidence>
<dbReference type="GO" id="GO:0016705">
    <property type="term" value="F:oxidoreductase activity, acting on paired donors, with incorporation or reduction of molecular oxygen"/>
    <property type="evidence" value="ECO:0007669"/>
    <property type="project" value="UniProtKB-ARBA"/>
</dbReference>
<dbReference type="SUPFAM" id="SSF50022">
    <property type="entry name" value="ISP domain"/>
    <property type="match status" value="1"/>
</dbReference>
<evidence type="ECO:0000313" key="11">
    <source>
        <dbReference type="Proteomes" id="UP000256621"/>
    </source>
</evidence>
<organism evidence="9 10">
    <name type="scientific">Cutibacterium acnes</name>
    <name type="common">Propionibacterium acnes</name>
    <dbReference type="NCBI Taxonomy" id="1747"/>
    <lineage>
        <taxon>Bacteria</taxon>
        <taxon>Bacillati</taxon>
        <taxon>Actinomycetota</taxon>
        <taxon>Actinomycetes</taxon>
        <taxon>Propionibacteriales</taxon>
        <taxon>Propionibacteriaceae</taxon>
        <taxon>Cutibacterium</taxon>
    </lineage>
</organism>
<dbReference type="GO" id="GO:0051537">
    <property type="term" value="F:2 iron, 2 sulfur cluster binding"/>
    <property type="evidence" value="ECO:0007669"/>
    <property type="project" value="UniProtKB-KW"/>
</dbReference>
<keyword evidence="1" id="KW-0001">2Fe-2S</keyword>
<dbReference type="InterPro" id="IPR017941">
    <property type="entry name" value="Rieske_2Fe-2S"/>
</dbReference>
<dbReference type="GeneID" id="92856790"/>
<reference evidence="9 10" key="1">
    <citation type="submission" date="2017-02" db="EMBL/GenBank/DDBJ databases">
        <title>Prevalence of linear plasmids in Cutibacterium acnes isolates obtained from cancerous prostatic tissue.</title>
        <authorList>
            <person name="Davidsson S."/>
            <person name="Bruggemann H."/>
        </authorList>
    </citation>
    <scope>NUCLEOTIDE SEQUENCE [LARGE SCALE GENOMIC DNA]</scope>
    <source>
        <strain evidence="9 10">11-78</strain>
    </source>
</reference>
<feature type="chain" id="PRO_5042694509" evidence="6">
    <location>
        <begin position="26"/>
        <end position="135"/>
    </location>
</feature>
<dbReference type="Pfam" id="PF00355">
    <property type="entry name" value="Rieske"/>
    <property type="match status" value="1"/>
</dbReference>
<feature type="domain" description="Rieske" evidence="7">
    <location>
        <begin position="40"/>
        <end position="132"/>
    </location>
</feature>
<dbReference type="GO" id="GO:0016020">
    <property type="term" value="C:membrane"/>
    <property type="evidence" value="ECO:0007669"/>
    <property type="project" value="InterPro"/>
</dbReference>
<evidence type="ECO:0000256" key="1">
    <source>
        <dbReference type="ARBA" id="ARBA00022714"/>
    </source>
</evidence>
<evidence type="ECO:0000313" key="9">
    <source>
        <dbReference type="EMBL" id="PGF36310.1"/>
    </source>
</evidence>
<dbReference type="PROSITE" id="PS51257">
    <property type="entry name" value="PROKAR_LIPOPROTEIN"/>
    <property type="match status" value="1"/>
</dbReference>
<keyword evidence="2" id="KW-0479">Metal-binding</keyword>
<sequence>MSPTRREVLRTVGSVTALAATSAVAGCNTFQNSNDVHTGPATVKAADVPVGGGVVIDGTNFVVTQPTKGTFKGFVRVCPHAGCQVDEVHDGAILCPCHGSKFAITDGHVTQGPATSGLGKATVTQKGETLTISGS</sequence>
<keyword evidence="3" id="KW-0408">Iron</keyword>
<dbReference type="PRINTS" id="PR00162">
    <property type="entry name" value="RIESKE"/>
</dbReference>
<dbReference type="OrthoDB" id="25106at2"/>
<evidence type="ECO:0000256" key="6">
    <source>
        <dbReference type="SAM" id="SignalP"/>
    </source>
</evidence>
<keyword evidence="6" id="KW-0732">Signal</keyword>
<evidence type="ECO:0000259" key="7">
    <source>
        <dbReference type="PROSITE" id="PS51296"/>
    </source>
</evidence>
<dbReference type="EMBL" id="CP031442">
    <property type="protein sequence ID" value="AXM06329.1"/>
    <property type="molecule type" value="Genomic_DNA"/>
</dbReference>
<feature type="signal peptide" evidence="6">
    <location>
        <begin position="1"/>
        <end position="25"/>
    </location>
</feature>
<dbReference type="PROSITE" id="PS51296">
    <property type="entry name" value="RIESKE"/>
    <property type="match status" value="1"/>
</dbReference>
<accession>A0A2B7J218</accession>
<evidence type="ECO:0000256" key="5">
    <source>
        <dbReference type="ARBA" id="ARBA00023157"/>
    </source>
</evidence>
<evidence type="ECO:0000313" key="10">
    <source>
        <dbReference type="Proteomes" id="UP000226191"/>
    </source>
</evidence>
<dbReference type="RefSeq" id="WP_002515646.1">
    <property type="nucleotide sequence ID" value="NZ_AP019664.1"/>
</dbReference>
<dbReference type="InterPro" id="IPR005805">
    <property type="entry name" value="Rieske_Fe-S_prot_C"/>
</dbReference>
<dbReference type="InterPro" id="IPR006311">
    <property type="entry name" value="TAT_signal"/>
</dbReference>
<dbReference type="PROSITE" id="PS51318">
    <property type="entry name" value="TAT"/>
    <property type="match status" value="1"/>
</dbReference>
<dbReference type="CDD" id="cd03467">
    <property type="entry name" value="Rieske"/>
    <property type="match status" value="1"/>
</dbReference>
<reference evidence="8 11" key="2">
    <citation type="submission" date="2018-08" db="EMBL/GenBank/DDBJ databases">
        <title>Genome sequencing of Cutibacterium acnes KCOM 1315.</title>
        <authorList>
            <person name="Kook J.-K."/>
            <person name="Park S.-N."/>
            <person name="Lim Y.K."/>
        </authorList>
    </citation>
    <scope>NUCLEOTIDE SEQUENCE [LARGE SCALE GENOMIC DNA]</scope>
    <source>
        <strain evidence="8 11">KCOM 1315</strain>
    </source>
</reference>
<gene>
    <name evidence="9" type="ORF">B1B09_01345</name>
    <name evidence="8" type="ORF">DXN06_03550</name>
</gene>
<dbReference type="GO" id="GO:0004497">
    <property type="term" value="F:monooxygenase activity"/>
    <property type="evidence" value="ECO:0007669"/>
    <property type="project" value="UniProtKB-ARBA"/>
</dbReference>
<evidence type="ECO:0000256" key="3">
    <source>
        <dbReference type="ARBA" id="ARBA00023004"/>
    </source>
</evidence>
<keyword evidence="4" id="KW-0411">Iron-sulfur</keyword>